<dbReference type="Pfam" id="PF07631">
    <property type="entry name" value="PSD4"/>
    <property type="match status" value="1"/>
</dbReference>
<dbReference type="InterPro" id="IPR019251">
    <property type="entry name" value="DUF2231_TM"/>
</dbReference>
<organism evidence="9 10">
    <name type="scientific">Wenyingzhuangia heitensis</name>
    <dbReference type="NCBI Taxonomy" id="1487859"/>
    <lineage>
        <taxon>Bacteria</taxon>
        <taxon>Pseudomonadati</taxon>
        <taxon>Bacteroidota</taxon>
        <taxon>Flavobacteriia</taxon>
        <taxon>Flavobacteriales</taxon>
        <taxon>Flavobacteriaceae</taxon>
        <taxon>Wenyingzhuangia</taxon>
    </lineage>
</organism>
<dbReference type="SUPFAM" id="SSF46626">
    <property type="entry name" value="Cytochrome c"/>
    <property type="match status" value="2"/>
</dbReference>
<evidence type="ECO:0000313" key="9">
    <source>
        <dbReference type="EMBL" id="NIJ44906.1"/>
    </source>
</evidence>
<protein>
    <submittedName>
        <fullName evidence="9">Membrane protein</fullName>
    </submittedName>
</protein>
<dbReference type="Pfam" id="PF07624">
    <property type="entry name" value="PSD2"/>
    <property type="match status" value="1"/>
</dbReference>
<dbReference type="InterPro" id="IPR011478">
    <property type="entry name" value="DUF1585"/>
</dbReference>
<keyword evidence="1" id="KW-0472">Membrane</keyword>
<comment type="caution">
    <text evidence="9">The sequence shown here is derived from an EMBL/GenBank/DDBJ whole genome shotgun (WGS) entry which is preliminary data.</text>
</comment>
<reference evidence="9 10" key="1">
    <citation type="submission" date="2020-03" db="EMBL/GenBank/DDBJ databases">
        <title>Genomic Encyclopedia of Type Strains, Phase IV (KMG-IV): sequencing the most valuable type-strain genomes for metagenomic binning, comparative biology and taxonomic classification.</title>
        <authorList>
            <person name="Goeker M."/>
        </authorList>
    </citation>
    <scope>NUCLEOTIDE SEQUENCE [LARGE SCALE GENOMIC DNA]</scope>
    <source>
        <strain evidence="9 10">DSM 101599</strain>
    </source>
</reference>
<dbReference type="PANTHER" id="PTHR35889:SF3">
    <property type="entry name" value="F-BOX DOMAIN-CONTAINING PROTEIN"/>
    <property type="match status" value="1"/>
</dbReference>
<dbReference type="Gene3D" id="1.10.760.10">
    <property type="entry name" value="Cytochrome c-like domain"/>
    <property type="match status" value="2"/>
</dbReference>
<dbReference type="InterPro" id="IPR013036">
    <property type="entry name" value="DUF1587"/>
</dbReference>
<dbReference type="InterPro" id="IPR013039">
    <property type="entry name" value="DUF1588"/>
</dbReference>
<dbReference type="InterPro" id="IPR013042">
    <property type="entry name" value="DUF1592"/>
</dbReference>
<feature type="domain" description="Cytochrome C Planctomycete-type" evidence="6">
    <location>
        <begin position="218"/>
        <end position="265"/>
    </location>
</feature>
<dbReference type="EMBL" id="JAASQL010000001">
    <property type="protein sequence ID" value="NIJ44906.1"/>
    <property type="molecule type" value="Genomic_DNA"/>
</dbReference>
<feature type="domain" description="DUF1587" evidence="3">
    <location>
        <begin position="422"/>
        <end position="486"/>
    </location>
</feature>
<feature type="transmembrane region" description="Helical" evidence="1">
    <location>
        <begin position="107"/>
        <end position="127"/>
    </location>
</feature>
<feature type="domain" description="DUF1588" evidence="4">
    <location>
        <begin position="1125"/>
        <end position="1223"/>
    </location>
</feature>
<feature type="domain" description="DUF1585" evidence="2">
    <location>
        <begin position="1237"/>
        <end position="1311"/>
    </location>
</feature>
<name>A0ABX0UBQ4_9FLAO</name>
<dbReference type="Pfam" id="PF09990">
    <property type="entry name" value="DUF2231"/>
    <property type="match status" value="1"/>
</dbReference>
<dbReference type="Proteomes" id="UP000745859">
    <property type="component" value="Unassembled WGS sequence"/>
</dbReference>
<dbReference type="Pfam" id="PF07635">
    <property type="entry name" value="PSCyt1"/>
    <property type="match status" value="2"/>
</dbReference>
<evidence type="ECO:0000259" key="6">
    <source>
        <dbReference type="Pfam" id="PF07635"/>
    </source>
</evidence>
<dbReference type="Pfam" id="PF07627">
    <property type="entry name" value="PSCyt3"/>
    <property type="match status" value="1"/>
</dbReference>
<evidence type="ECO:0000259" key="8">
    <source>
        <dbReference type="Pfam" id="PF09990"/>
    </source>
</evidence>
<feature type="domain" description="DUF1592" evidence="5">
    <location>
        <begin position="982"/>
        <end position="1106"/>
    </location>
</feature>
<dbReference type="Pfam" id="PF07637">
    <property type="entry name" value="PSD5"/>
    <property type="match status" value="1"/>
</dbReference>
<evidence type="ECO:0000259" key="2">
    <source>
        <dbReference type="Pfam" id="PF07624"/>
    </source>
</evidence>
<dbReference type="InterPro" id="IPR036909">
    <property type="entry name" value="Cyt_c-like_dom_sf"/>
</dbReference>
<dbReference type="Pfam" id="PF07626">
    <property type="entry name" value="PSD3"/>
    <property type="match status" value="1"/>
</dbReference>
<keyword evidence="1" id="KW-0812">Transmembrane</keyword>
<feature type="domain" description="DUF1595" evidence="7">
    <location>
        <begin position="911"/>
        <end position="969"/>
    </location>
</feature>
<dbReference type="PANTHER" id="PTHR35889">
    <property type="entry name" value="CYCLOINULO-OLIGOSACCHARIDE FRUCTANOTRANSFERASE-RELATED"/>
    <property type="match status" value="1"/>
</dbReference>
<evidence type="ECO:0000259" key="7">
    <source>
        <dbReference type="Pfam" id="PF07637"/>
    </source>
</evidence>
<evidence type="ECO:0000259" key="5">
    <source>
        <dbReference type="Pfam" id="PF07631"/>
    </source>
</evidence>
<feature type="transmembrane region" description="Helical" evidence="1">
    <location>
        <begin position="139"/>
        <end position="156"/>
    </location>
</feature>
<keyword evidence="10" id="KW-1185">Reference proteome</keyword>
<dbReference type="RefSeq" id="WP_167185779.1">
    <property type="nucleotide sequence ID" value="NZ_JAASQL010000001.1"/>
</dbReference>
<feature type="transmembrane region" description="Helical" evidence="1">
    <location>
        <begin position="73"/>
        <end position="95"/>
    </location>
</feature>
<evidence type="ECO:0000259" key="4">
    <source>
        <dbReference type="Pfam" id="PF07627"/>
    </source>
</evidence>
<evidence type="ECO:0000313" key="10">
    <source>
        <dbReference type="Proteomes" id="UP000745859"/>
    </source>
</evidence>
<sequence>MKLRLIAAIIFTLCISALIFIPENSNPEWGAFIGNFHPLFLHLPIGALLALFVVEIFQLINPKLNLENLAQPLLWFSVLTVIPTVVTGFLLASTGGYNKTILGYHKWLGFATAILCMWLLVLHYWLYTHKPKFKNVYKVLLGINVMVLSVAGHYGGSLTHGDGYLTKDMPKSLKAVLGIKEAEKESLYTKVLEEKKDSVSANIKEFVEKIQPILDQRCYECHNANKQKGDLRLDNLNWDITTPHGAKIWDDILYEVTEQNMPPEEKEPLTESQRNSIIDWIQNSFKQEKVQQPTVADRKEKTKKEKEVLALAEKTSTKKLSKEEAHYRKNIQPVFEKYCYQCHNQKRQKGNMRLDNLNWDMIKGHDAEKWNSALDEINKGEMPPKKKKQPTQFERKLIVDWMTSSLAKASDAKQVANNGVMRRLTKKQYTHTLNELLGLPINFGYVLPDDGKSKMGFSNNGEVLQISPLHIDYYQKIAREALDKAIVLGDKPKATKYKVTFGKGIGADKPGAEFGGFQSVAMDKKDFLVEIAVGDEGYQNTNNYDTIKNNIGFDFRGSDPDRHSVVKEGLLMHSAKPHKEVPPKSWQGPSPNVKMVVKNYFMGEGSFAFRMEASKGYIDEHSEMVFPLKNQKPRVKTAESIVIQAKDVDVKKGKNLIINEDKTLIQAKDITKWVNAKFKYNVKKEGYYQIDMVHPYVHKDEKRSISIGLLGNGGQKISHLFKEEVKQAEKETTVTPIGLVYLKKGKHLGLVQRPFFVGMYRVILTPIEEGNLILKGIRGKSKYNMEKYQNDFPSIRTFAGARTDDGQDYLNYDVSKQVATPFGDSQKLEFKGYFEDLPVPVYNPNDTGEFSNMMHIGFWNDFLVKDAQETGPVLLVKNIELEMPYHPVWPPKSHTAIFFDSPNKENKEIYTREVLTKFMERAFRRSVDENELNRYMSFWQSIKEDHASYETGVKETLVAVLCSPNFLYILDQNNPNIDQKKSDYYLASKLSYFLWNSPPNEELINKVASGEFRKELPMLIEKMVNDKKVMRMIRSFATEWLRIDRHNGMNTSVKQYADYTRFVKADMSNETYEFLNYILKENKSILNFIDSDFAMLNQNLAEFYGVEGVKGNEFRPVAITQDLNRGGLLSQGAFLNGHSDGEQAHPIKRAVWLKEKILGDPAPPPPPNVPEIDPDTPGFDKLTLKEQLELHRNKPSCISCHQKIDPYGVVFENFDAVGRFQNKAKGKQIDSKSVLPDGTEIVGIQGIKKYIIAQKSEDFTRSVVKHLFAYALGRNVTFADDKEIDNIVKKVREDNYKFQTIIKEIVLSPSFSKKM</sequence>
<keyword evidence="1" id="KW-1133">Transmembrane helix</keyword>
<feature type="transmembrane region" description="Helical" evidence="1">
    <location>
        <begin position="41"/>
        <end position="61"/>
    </location>
</feature>
<feature type="domain" description="Cytochrome C Planctomycete-type" evidence="6">
    <location>
        <begin position="339"/>
        <end position="385"/>
    </location>
</feature>
<gene>
    <name evidence="9" type="ORF">FHR24_001345</name>
</gene>
<evidence type="ECO:0000256" key="1">
    <source>
        <dbReference type="SAM" id="Phobius"/>
    </source>
</evidence>
<evidence type="ECO:0000259" key="3">
    <source>
        <dbReference type="Pfam" id="PF07626"/>
    </source>
</evidence>
<accession>A0ABX0UBQ4</accession>
<proteinExistence type="predicted"/>
<feature type="domain" description="DUF2231" evidence="8">
    <location>
        <begin position="36"/>
        <end position="163"/>
    </location>
</feature>
<dbReference type="InterPro" id="IPR013043">
    <property type="entry name" value="DUF1595"/>
</dbReference>
<dbReference type="InterPro" id="IPR011429">
    <property type="entry name" value="Cyt_c_Planctomycete-type"/>
</dbReference>